<dbReference type="EMBL" id="JBJUIK010000015">
    <property type="protein sequence ID" value="KAL3500974.1"/>
    <property type="molecule type" value="Genomic_DNA"/>
</dbReference>
<dbReference type="Proteomes" id="UP001630127">
    <property type="component" value="Unassembled WGS sequence"/>
</dbReference>
<sequence>MRWKLNEERLKQFCNDDGSTTSTLNQHKLGQESSTSVMDSPYYLWDGGGATLIRERHRQPTLEEMIVQLEMEEAAASRRSNLGDQYGEFRHRMSCVNSSDILRSARNALNHEYPRFSLDGKDAMYRSSFRNMVPALSTAGARNSLISCSNDHKGSTRGFYRNDYSDSEVVQNKLGELPATVGGERVVWCRPGVVAELMGLEAMPIPVDQRYSCCKRPDHGMYATSVLKRQNQRRIRGAGAGRLREIEKARLVTSWEYNTNGSCSTSGYRVMKPIRGVQEEASNGQFGRPMRHFRQNDTTRY</sequence>
<organism evidence="3 4">
    <name type="scientific">Cinchona calisaya</name>
    <dbReference type="NCBI Taxonomy" id="153742"/>
    <lineage>
        <taxon>Eukaryota</taxon>
        <taxon>Viridiplantae</taxon>
        <taxon>Streptophyta</taxon>
        <taxon>Embryophyta</taxon>
        <taxon>Tracheophyta</taxon>
        <taxon>Spermatophyta</taxon>
        <taxon>Magnoliopsida</taxon>
        <taxon>eudicotyledons</taxon>
        <taxon>Gunneridae</taxon>
        <taxon>Pentapetalae</taxon>
        <taxon>asterids</taxon>
        <taxon>lamiids</taxon>
        <taxon>Gentianales</taxon>
        <taxon>Rubiaceae</taxon>
        <taxon>Cinchonoideae</taxon>
        <taxon>Cinchoneae</taxon>
        <taxon>Cinchona</taxon>
    </lineage>
</organism>
<dbReference type="PANTHER" id="PTHR37897:SF1">
    <property type="entry name" value="DUF3741 DOMAIN-CONTAINING PROTEIN"/>
    <property type="match status" value="1"/>
</dbReference>
<dbReference type="PANTHER" id="PTHR37897">
    <property type="entry name" value="DNAK FAMILY PROTEIN"/>
    <property type="match status" value="1"/>
</dbReference>
<feature type="region of interest" description="Disordered" evidence="1">
    <location>
        <begin position="281"/>
        <end position="301"/>
    </location>
</feature>
<dbReference type="InterPro" id="IPR032795">
    <property type="entry name" value="DUF3741-assoc"/>
</dbReference>
<proteinExistence type="predicted"/>
<accession>A0ABD2Y595</accession>
<feature type="domain" description="DUF3741" evidence="2">
    <location>
        <begin position="189"/>
        <end position="204"/>
    </location>
</feature>
<comment type="caution">
    <text evidence="3">The sequence shown here is derived from an EMBL/GenBank/DDBJ whole genome shotgun (WGS) entry which is preliminary data.</text>
</comment>
<reference evidence="3 4" key="1">
    <citation type="submission" date="2024-11" db="EMBL/GenBank/DDBJ databases">
        <title>A near-complete genome assembly of Cinchona calisaya.</title>
        <authorList>
            <person name="Lian D.C."/>
            <person name="Zhao X.W."/>
            <person name="Wei L."/>
        </authorList>
    </citation>
    <scope>NUCLEOTIDE SEQUENCE [LARGE SCALE GENOMIC DNA]</scope>
    <source>
        <tissue evidence="3">Nenye</tissue>
    </source>
</reference>
<evidence type="ECO:0000313" key="4">
    <source>
        <dbReference type="Proteomes" id="UP001630127"/>
    </source>
</evidence>
<protein>
    <recommendedName>
        <fullName evidence="2">DUF3741 domain-containing protein</fullName>
    </recommendedName>
</protein>
<evidence type="ECO:0000259" key="2">
    <source>
        <dbReference type="Pfam" id="PF14383"/>
    </source>
</evidence>
<dbReference type="Pfam" id="PF14383">
    <property type="entry name" value="VARLMGL"/>
    <property type="match status" value="1"/>
</dbReference>
<gene>
    <name evidence="3" type="ORF">ACH5RR_035423</name>
</gene>
<evidence type="ECO:0000313" key="3">
    <source>
        <dbReference type="EMBL" id="KAL3500974.1"/>
    </source>
</evidence>
<dbReference type="AlphaFoldDB" id="A0ABD2Y595"/>
<keyword evidence="4" id="KW-1185">Reference proteome</keyword>
<evidence type="ECO:0000256" key="1">
    <source>
        <dbReference type="SAM" id="MobiDB-lite"/>
    </source>
</evidence>
<name>A0ABD2Y595_9GENT</name>